<reference evidence="1" key="1">
    <citation type="submission" date="2016-03" db="EMBL/GenBank/DDBJ databases">
        <authorList>
            <person name="Ploux O."/>
        </authorList>
    </citation>
    <scope>NUCLEOTIDE SEQUENCE</scope>
    <source>
        <strain evidence="1">UC10</strain>
    </source>
</reference>
<gene>
    <name evidence="1" type="ORF">SPPYR_2282</name>
</gene>
<dbReference type="AlphaFoldDB" id="A0A1Y5PTS1"/>
<proteinExistence type="predicted"/>
<dbReference type="EMBL" id="LT598653">
    <property type="protein sequence ID" value="SBV33402.1"/>
    <property type="molecule type" value="Genomic_DNA"/>
</dbReference>
<dbReference type="Pfam" id="PF07277">
    <property type="entry name" value="SapC"/>
    <property type="match status" value="1"/>
</dbReference>
<protein>
    <submittedName>
        <fullName evidence="1">SapC</fullName>
    </submittedName>
</protein>
<name>A0A1Y5PTS1_9SPHN</name>
<dbReference type="RefSeq" id="WP_295319306.1">
    <property type="nucleotide sequence ID" value="NZ_LT598653.1"/>
</dbReference>
<sequence length="239" mass="26177">MTRHAVLDNKTHRDLRVRTDAGAELGDDIMATLTVPSEFRRVQAHFPILFRRETGREDFTALAMFGFQNGENLFLEGARWDARYRPLSLAIGPFLIGRPAGGEGPGQVHIDLDHPRIAGASDGVRLFDGEGKATPYLDEIAERLGDLDEGYRESKAFYDALLAYDLLEPFSLEVTLDDGSVHSLVGFHIIDEAKLRALDAEALGALHAAGHLMPMFMALASLSQLSALVARKNHRLGGG</sequence>
<organism evidence="1">
    <name type="scientific">uncultured Sphingopyxis sp</name>
    <dbReference type="NCBI Taxonomy" id="310581"/>
    <lineage>
        <taxon>Bacteria</taxon>
        <taxon>Pseudomonadati</taxon>
        <taxon>Pseudomonadota</taxon>
        <taxon>Alphaproteobacteria</taxon>
        <taxon>Sphingomonadales</taxon>
        <taxon>Sphingomonadaceae</taxon>
        <taxon>Sphingopyxis</taxon>
        <taxon>environmental samples</taxon>
    </lineage>
</organism>
<dbReference type="InterPro" id="IPR010836">
    <property type="entry name" value="SapC"/>
</dbReference>
<evidence type="ECO:0000313" key="1">
    <source>
        <dbReference type="EMBL" id="SBV33402.1"/>
    </source>
</evidence>
<dbReference type="KEGG" id="sphu:SPPYR_2282"/>
<accession>A0A1Y5PTS1</accession>